<organism evidence="2 3">
    <name type="scientific">Stylosanthes scabra</name>
    <dbReference type="NCBI Taxonomy" id="79078"/>
    <lineage>
        <taxon>Eukaryota</taxon>
        <taxon>Viridiplantae</taxon>
        <taxon>Streptophyta</taxon>
        <taxon>Embryophyta</taxon>
        <taxon>Tracheophyta</taxon>
        <taxon>Spermatophyta</taxon>
        <taxon>Magnoliopsida</taxon>
        <taxon>eudicotyledons</taxon>
        <taxon>Gunneridae</taxon>
        <taxon>Pentapetalae</taxon>
        <taxon>rosids</taxon>
        <taxon>fabids</taxon>
        <taxon>Fabales</taxon>
        <taxon>Fabaceae</taxon>
        <taxon>Papilionoideae</taxon>
        <taxon>50 kb inversion clade</taxon>
        <taxon>dalbergioids sensu lato</taxon>
        <taxon>Dalbergieae</taxon>
        <taxon>Pterocarpus clade</taxon>
        <taxon>Stylosanthes</taxon>
    </lineage>
</organism>
<gene>
    <name evidence="2" type="ORF">PIB30_042832</name>
</gene>
<keyword evidence="3" id="KW-1185">Reference proteome</keyword>
<evidence type="ECO:0000313" key="3">
    <source>
        <dbReference type="Proteomes" id="UP001341840"/>
    </source>
</evidence>
<dbReference type="EMBL" id="JASCZI010151281">
    <property type="protein sequence ID" value="MED6171665.1"/>
    <property type="molecule type" value="Genomic_DNA"/>
</dbReference>
<accession>A0ABU6VGV3</accession>
<comment type="caution">
    <text evidence="2">The sequence shown here is derived from an EMBL/GenBank/DDBJ whole genome shotgun (WGS) entry which is preliminary data.</text>
</comment>
<evidence type="ECO:0000256" key="1">
    <source>
        <dbReference type="SAM" id="MobiDB-lite"/>
    </source>
</evidence>
<dbReference type="Proteomes" id="UP001341840">
    <property type="component" value="Unassembled WGS sequence"/>
</dbReference>
<proteinExistence type="predicted"/>
<sequence length="328" mass="36591">MRVRLLRQPKIDPETTNSQSAQKNATTSVEIQEEKEESECNFQSQQQQQSQIDIEIIRSEPSTMHTSSLEIQEIKEVERGAEFDSPTKSKTTTDQAITDQESTIAILVNEKTDSYQEEQDDRHRENRGMPHIVGTNSISIEKANTSGDWSTDRNDAEDDAIVKWKVEPPNLEVTDVDARWRSLDRSRGSGAGVSRKSGGGFLRICSIVTRPTALLATVFPWDRGGEHACRRKIETTSWRIVGQNDSEDRPSTGRRCQVSWRLNAIHQHLRSSVATLTGMTAVVRCPAITDSGGDCCTTAVAHGIMTLRFTSAHGSSVSMAETFQWQKL</sequence>
<protein>
    <submittedName>
        <fullName evidence="2">Uncharacterized protein</fullName>
    </submittedName>
</protein>
<feature type="region of interest" description="Disordered" evidence="1">
    <location>
        <begin position="1"/>
        <end position="47"/>
    </location>
</feature>
<feature type="compositionally biased region" description="Polar residues" evidence="1">
    <location>
        <begin position="14"/>
        <end position="29"/>
    </location>
</feature>
<evidence type="ECO:0000313" key="2">
    <source>
        <dbReference type="EMBL" id="MED6171665.1"/>
    </source>
</evidence>
<name>A0ABU6VGV3_9FABA</name>
<reference evidence="2 3" key="1">
    <citation type="journal article" date="2023" name="Plants (Basel)">
        <title>Bridging the Gap: Combining Genomics and Transcriptomics Approaches to Understand Stylosanthes scabra, an Orphan Legume from the Brazilian Caatinga.</title>
        <authorList>
            <person name="Ferreira-Neto J.R.C."/>
            <person name="da Silva M.D."/>
            <person name="Binneck E."/>
            <person name="de Melo N.F."/>
            <person name="da Silva R.H."/>
            <person name="de Melo A.L.T.M."/>
            <person name="Pandolfi V."/>
            <person name="Bustamante F.O."/>
            <person name="Brasileiro-Vidal A.C."/>
            <person name="Benko-Iseppon A.M."/>
        </authorList>
    </citation>
    <scope>NUCLEOTIDE SEQUENCE [LARGE SCALE GENOMIC DNA]</scope>
    <source>
        <tissue evidence="2">Leaves</tissue>
    </source>
</reference>